<evidence type="ECO:0000256" key="1">
    <source>
        <dbReference type="SAM" id="Phobius"/>
    </source>
</evidence>
<gene>
    <name evidence="2" type="ORF">GSOID_T00021728001</name>
</gene>
<dbReference type="Gene3D" id="1.20.58.390">
    <property type="entry name" value="Neurotransmitter-gated ion-channel transmembrane domain"/>
    <property type="match status" value="1"/>
</dbReference>
<dbReference type="InterPro" id="IPR038050">
    <property type="entry name" value="Neuro_actylchol_rec"/>
</dbReference>
<protein>
    <submittedName>
        <fullName evidence="2">Uncharacterized protein</fullName>
    </submittedName>
</protein>
<organism evidence="2">
    <name type="scientific">Oikopleura dioica</name>
    <name type="common">Tunicate</name>
    <dbReference type="NCBI Taxonomy" id="34765"/>
    <lineage>
        <taxon>Eukaryota</taxon>
        <taxon>Metazoa</taxon>
        <taxon>Chordata</taxon>
        <taxon>Tunicata</taxon>
        <taxon>Appendicularia</taxon>
        <taxon>Copelata</taxon>
        <taxon>Oikopleuridae</taxon>
        <taxon>Oikopleura</taxon>
    </lineage>
</organism>
<dbReference type="AlphaFoldDB" id="E4YE30"/>
<evidence type="ECO:0000313" key="2">
    <source>
        <dbReference type="EMBL" id="CBY33780.1"/>
    </source>
</evidence>
<accession>E4YE30</accession>
<keyword evidence="1" id="KW-0812">Transmembrane</keyword>
<reference evidence="2" key="1">
    <citation type="journal article" date="2010" name="Science">
        <title>Plasticity of animal genome architecture unmasked by rapid evolution of a pelagic tunicate.</title>
        <authorList>
            <person name="Denoeud F."/>
            <person name="Henriet S."/>
            <person name="Mungpakdee S."/>
            <person name="Aury J.M."/>
            <person name="Da Silva C."/>
            <person name="Brinkmann H."/>
            <person name="Mikhaleva J."/>
            <person name="Olsen L.C."/>
            <person name="Jubin C."/>
            <person name="Canestro C."/>
            <person name="Bouquet J.M."/>
            <person name="Danks G."/>
            <person name="Poulain J."/>
            <person name="Campsteijn C."/>
            <person name="Adamski M."/>
            <person name="Cross I."/>
            <person name="Yadetie F."/>
            <person name="Muffato M."/>
            <person name="Louis A."/>
            <person name="Butcher S."/>
            <person name="Tsagkogeorga G."/>
            <person name="Konrad A."/>
            <person name="Singh S."/>
            <person name="Jensen M.F."/>
            <person name="Cong E.H."/>
            <person name="Eikeseth-Otteraa H."/>
            <person name="Noel B."/>
            <person name="Anthouard V."/>
            <person name="Porcel B.M."/>
            <person name="Kachouri-Lafond R."/>
            <person name="Nishino A."/>
            <person name="Ugolini M."/>
            <person name="Chourrout P."/>
            <person name="Nishida H."/>
            <person name="Aasland R."/>
            <person name="Huzurbazar S."/>
            <person name="Westhof E."/>
            <person name="Delsuc F."/>
            <person name="Lehrach H."/>
            <person name="Reinhardt R."/>
            <person name="Weissenbach J."/>
            <person name="Roy S.W."/>
            <person name="Artiguenave F."/>
            <person name="Postlethwait J.H."/>
            <person name="Manak J.R."/>
            <person name="Thompson E.M."/>
            <person name="Jaillon O."/>
            <person name="Du Pasquier L."/>
            <person name="Boudinot P."/>
            <person name="Liberles D.A."/>
            <person name="Volff J.N."/>
            <person name="Philippe H."/>
            <person name="Lenhard B."/>
            <person name="Roest Crollius H."/>
            <person name="Wincker P."/>
            <person name="Chourrout D."/>
        </authorList>
    </citation>
    <scope>NUCLEOTIDE SEQUENCE [LARGE SCALE GENOMIC DNA]</scope>
</reference>
<name>E4YE30_OIKDI</name>
<keyword evidence="1" id="KW-0472">Membrane</keyword>
<dbReference type="EMBL" id="FN654447">
    <property type="protein sequence ID" value="CBY33780.1"/>
    <property type="molecule type" value="Genomic_DNA"/>
</dbReference>
<proteinExistence type="predicted"/>
<keyword evidence="1" id="KW-1133">Transmembrane helix</keyword>
<feature type="transmembrane region" description="Helical" evidence="1">
    <location>
        <begin position="57"/>
        <end position="79"/>
    </location>
</feature>
<dbReference type="Proteomes" id="UP000011014">
    <property type="component" value="Unassembled WGS sequence"/>
</dbReference>
<sequence>MRCQAPVENPGANPDENYQATEILDMIKPKNEAKLTKRFITDLKPDNYNSLEKKTAFYELTLFMPIGCMCILVVLGIWMPVSSGETIGFQITMLV</sequence>